<dbReference type="EMBL" id="VXRG01000103">
    <property type="protein sequence ID" value="MXY94200.1"/>
    <property type="molecule type" value="Genomic_DNA"/>
</dbReference>
<dbReference type="InterPro" id="IPR035906">
    <property type="entry name" value="MetI-like_sf"/>
</dbReference>
<evidence type="ECO:0000256" key="1">
    <source>
        <dbReference type="ARBA" id="ARBA00004651"/>
    </source>
</evidence>
<evidence type="ECO:0000256" key="6">
    <source>
        <dbReference type="ARBA" id="ARBA00023136"/>
    </source>
</evidence>
<evidence type="ECO:0000256" key="5">
    <source>
        <dbReference type="ARBA" id="ARBA00022989"/>
    </source>
</evidence>
<dbReference type="PANTHER" id="PTHR30193:SF1">
    <property type="entry name" value="ABC TRANSPORTER PERMEASE PROTEIN YESP-RELATED"/>
    <property type="match status" value="1"/>
</dbReference>
<dbReference type="GO" id="GO:0005886">
    <property type="term" value="C:plasma membrane"/>
    <property type="evidence" value="ECO:0007669"/>
    <property type="project" value="UniProtKB-SubCell"/>
</dbReference>
<dbReference type="PANTHER" id="PTHR30193">
    <property type="entry name" value="ABC TRANSPORTER PERMEASE PROTEIN"/>
    <property type="match status" value="1"/>
</dbReference>
<comment type="similarity">
    <text evidence="7">Belongs to the binding-protein-dependent transport system permease family.</text>
</comment>
<protein>
    <submittedName>
        <fullName evidence="9">Sugar ABC transporter permease</fullName>
    </submittedName>
</protein>
<keyword evidence="5 7" id="KW-1133">Transmembrane helix</keyword>
<dbReference type="SUPFAM" id="SSF161098">
    <property type="entry name" value="MetI-like"/>
    <property type="match status" value="1"/>
</dbReference>
<feature type="transmembrane region" description="Helical" evidence="7">
    <location>
        <begin position="169"/>
        <end position="190"/>
    </location>
</feature>
<evidence type="ECO:0000256" key="2">
    <source>
        <dbReference type="ARBA" id="ARBA00022448"/>
    </source>
</evidence>
<dbReference type="InterPro" id="IPR000515">
    <property type="entry name" value="MetI-like"/>
</dbReference>
<dbReference type="Pfam" id="PF00528">
    <property type="entry name" value="BPD_transp_1"/>
    <property type="match status" value="1"/>
</dbReference>
<evidence type="ECO:0000256" key="4">
    <source>
        <dbReference type="ARBA" id="ARBA00022692"/>
    </source>
</evidence>
<evidence type="ECO:0000313" key="9">
    <source>
        <dbReference type="EMBL" id="MXY94200.1"/>
    </source>
</evidence>
<feature type="transmembrane region" description="Helical" evidence="7">
    <location>
        <begin position="84"/>
        <end position="105"/>
    </location>
</feature>
<name>A0A6B0YT25_9CHLR</name>
<dbReference type="CDD" id="cd06261">
    <property type="entry name" value="TM_PBP2"/>
    <property type="match status" value="1"/>
</dbReference>
<evidence type="ECO:0000259" key="8">
    <source>
        <dbReference type="PROSITE" id="PS50928"/>
    </source>
</evidence>
<gene>
    <name evidence="9" type="ORF">F4Y42_12225</name>
</gene>
<keyword evidence="6 7" id="KW-0472">Membrane</keyword>
<keyword evidence="3" id="KW-1003">Cell membrane</keyword>
<dbReference type="GO" id="GO:0055085">
    <property type="term" value="P:transmembrane transport"/>
    <property type="evidence" value="ECO:0007669"/>
    <property type="project" value="InterPro"/>
</dbReference>
<dbReference type="Gene3D" id="1.10.3720.10">
    <property type="entry name" value="MetI-like"/>
    <property type="match status" value="1"/>
</dbReference>
<feature type="transmembrane region" description="Helical" evidence="7">
    <location>
        <begin position="117"/>
        <end position="137"/>
    </location>
</feature>
<feature type="domain" description="ABC transmembrane type-1" evidence="8">
    <location>
        <begin position="80"/>
        <end position="290"/>
    </location>
</feature>
<keyword evidence="4 7" id="KW-0812">Transmembrane</keyword>
<comment type="subcellular location">
    <subcellularLocation>
        <location evidence="1 7">Cell membrane</location>
        <topology evidence="1 7">Multi-pass membrane protein</topology>
    </subcellularLocation>
</comment>
<sequence>MQISRTVAPNISWARLRPHIVGWAFISPWLVSFSFLMVYPFIASFVLSFTRYQLIGEAEFIGFENIQRMLFEDERVADALRVTFTYVLLTVPAGTAISILVAVLLNQSVRGIPFFRTSFYMPSVIGGVGLALLWTTILAKNGPINAALGLVGIEGPNWLFETAWALPSLALKAIATAGAAMLIILAALQGVPQHLYEAVDLDGGGEWAKFWHVTLPQISPAIFYNVIVTTIGVMQSFVEAFIMTNGGPGTATLFYGLYLYRQAFEFYRMGYASALAWMMFLIILALTIINFRVARFWVYYEGEE</sequence>
<dbReference type="InterPro" id="IPR051393">
    <property type="entry name" value="ABC_transporter_permease"/>
</dbReference>
<proteinExistence type="inferred from homology"/>
<evidence type="ECO:0000256" key="3">
    <source>
        <dbReference type="ARBA" id="ARBA00022475"/>
    </source>
</evidence>
<keyword evidence="2 7" id="KW-0813">Transport</keyword>
<reference evidence="9" key="1">
    <citation type="submission" date="2019-09" db="EMBL/GenBank/DDBJ databases">
        <title>Characterisation of the sponge microbiome using genome-centric metagenomics.</title>
        <authorList>
            <person name="Engelberts J.P."/>
            <person name="Robbins S.J."/>
            <person name="De Goeij J.M."/>
            <person name="Aranda M."/>
            <person name="Bell S.C."/>
            <person name="Webster N.S."/>
        </authorList>
    </citation>
    <scope>NUCLEOTIDE SEQUENCE</scope>
    <source>
        <strain evidence="9">SB0664_bin_27</strain>
    </source>
</reference>
<feature type="transmembrane region" description="Helical" evidence="7">
    <location>
        <begin position="240"/>
        <end position="260"/>
    </location>
</feature>
<organism evidence="9">
    <name type="scientific">Caldilineaceae bacterium SB0664_bin_27</name>
    <dbReference type="NCBI Taxonomy" id="2605260"/>
    <lineage>
        <taxon>Bacteria</taxon>
        <taxon>Bacillati</taxon>
        <taxon>Chloroflexota</taxon>
        <taxon>Caldilineae</taxon>
        <taxon>Caldilineales</taxon>
        <taxon>Caldilineaceae</taxon>
    </lineage>
</organism>
<evidence type="ECO:0000256" key="7">
    <source>
        <dbReference type="RuleBase" id="RU363032"/>
    </source>
</evidence>
<feature type="transmembrane region" description="Helical" evidence="7">
    <location>
        <begin position="266"/>
        <end position="289"/>
    </location>
</feature>
<dbReference type="AlphaFoldDB" id="A0A6B0YT25"/>
<accession>A0A6B0YT25</accession>
<dbReference type="SUPFAM" id="SSF160964">
    <property type="entry name" value="MalF N-terminal region-like"/>
    <property type="match status" value="1"/>
</dbReference>
<comment type="caution">
    <text evidence="9">The sequence shown here is derived from an EMBL/GenBank/DDBJ whole genome shotgun (WGS) entry which is preliminary data.</text>
</comment>
<feature type="transmembrane region" description="Helical" evidence="7">
    <location>
        <begin position="20"/>
        <end position="42"/>
    </location>
</feature>
<dbReference type="PROSITE" id="PS50928">
    <property type="entry name" value="ABC_TM1"/>
    <property type="match status" value="1"/>
</dbReference>